<keyword evidence="3" id="KW-0812">Transmembrane</keyword>
<comment type="caution">
    <text evidence="6">The sequence shown here is derived from an EMBL/GenBank/DDBJ whole genome shotgun (WGS) entry which is preliminary data.</text>
</comment>
<dbReference type="SUPFAM" id="SSF48726">
    <property type="entry name" value="Immunoglobulin"/>
    <property type="match status" value="2"/>
</dbReference>
<evidence type="ECO:0000259" key="4">
    <source>
        <dbReference type="PROSITE" id="PS50835"/>
    </source>
</evidence>
<dbReference type="InterPro" id="IPR036179">
    <property type="entry name" value="Ig-like_dom_sf"/>
</dbReference>
<dbReference type="PROSITE" id="PS50853">
    <property type="entry name" value="FN3"/>
    <property type="match status" value="2"/>
</dbReference>
<keyword evidence="3" id="KW-0472">Membrane</keyword>
<evidence type="ECO:0000256" key="3">
    <source>
        <dbReference type="SAM" id="Phobius"/>
    </source>
</evidence>
<sequence length="556" mass="61931">MKIRGVIRSDDGLYTCTASSEGGDTQVWGHITVEFKPSFEEQLYKELWSWKQQPVNLTCLATSIPNATIQWYLRNEEISANDQNLQVLSISPLGVLRVNPVTTSYFGDYTCEATNRLGIAKMSLELKEAHAPGPISNAKVEKKTATTVTWSIIDPMDDGGLPIQGYVVEYRLQDLSWDDSKSSYWTKGSSYTLDGLKPQETYIFRFAARSEVGDGEWSSEKSELMPRRAAPEEPLIFNVDKPVTEIPYPDQYRLHWQVPLDNGEKIDFFQIIYYQVHNVSGTWENAGTKTTRQVEHPGETTYTIENLRSNSYYRIELRAHNEIGFSTPAEAVIKTANDPSAVTGTRSGPSVQYSSVAPSTSAPAHGPNAEEAMKSDLGIGIIVAIVVIAVLIIAVVVDVTCFCTNNAGLTAAVLRKRGAKDKDKEAMLEDGKNASADTLNEESTDETKTIDEKPIPEKELQKPSEKKVETKSEKETDDILEENGQMKPQKEDGIKPEQQAPEEKIKDTTEPTETTPMIQGDKDDKEAILKEEQKDKEQEKLKKSESKSSMTKDSPV</sequence>
<keyword evidence="3" id="KW-1133">Transmembrane helix</keyword>
<dbReference type="PROSITE" id="PS50835">
    <property type="entry name" value="IG_LIKE"/>
    <property type="match status" value="1"/>
</dbReference>
<dbReference type="CDD" id="cd00096">
    <property type="entry name" value="Ig"/>
    <property type="match status" value="1"/>
</dbReference>
<feature type="compositionally biased region" description="Basic and acidic residues" evidence="2">
    <location>
        <begin position="445"/>
        <end position="474"/>
    </location>
</feature>
<evidence type="ECO:0000256" key="1">
    <source>
        <dbReference type="ARBA" id="ARBA00022737"/>
    </source>
</evidence>
<dbReference type="InterPro" id="IPR007110">
    <property type="entry name" value="Ig-like_dom"/>
</dbReference>
<dbReference type="GO" id="GO:0045214">
    <property type="term" value="P:sarcomere organization"/>
    <property type="evidence" value="ECO:0007669"/>
    <property type="project" value="TreeGrafter"/>
</dbReference>
<organism evidence="6 7">
    <name type="scientific">Cherax quadricarinatus</name>
    <name type="common">Australian red claw crayfish</name>
    <dbReference type="NCBI Taxonomy" id="27406"/>
    <lineage>
        <taxon>Eukaryota</taxon>
        <taxon>Metazoa</taxon>
        <taxon>Ecdysozoa</taxon>
        <taxon>Arthropoda</taxon>
        <taxon>Crustacea</taxon>
        <taxon>Multicrustacea</taxon>
        <taxon>Malacostraca</taxon>
        <taxon>Eumalacostraca</taxon>
        <taxon>Eucarida</taxon>
        <taxon>Decapoda</taxon>
        <taxon>Pleocyemata</taxon>
        <taxon>Astacidea</taxon>
        <taxon>Parastacoidea</taxon>
        <taxon>Parastacidae</taxon>
        <taxon>Cherax</taxon>
    </lineage>
</organism>
<protein>
    <submittedName>
        <fullName evidence="6">Uncharacterized protein</fullName>
    </submittedName>
</protein>
<dbReference type="Pfam" id="PF13927">
    <property type="entry name" value="Ig_3"/>
    <property type="match status" value="1"/>
</dbReference>
<feature type="compositionally biased region" description="Basic and acidic residues" evidence="2">
    <location>
        <begin position="520"/>
        <end position="546"/>
    </location>
</feature>
<feature type="compositionally biased region" description="Polar residues" evidence="2">
    <location>
        <begin position="340"/>
        <end position="362"/>
    </location>
</feature>
<accession>A0AAW0XGR1</accession>
<feature type="domain" description="Fibronectin type-III" evidence="5">
    <location>
        <begin position="131"/>
        <end position="232"/>
    </location>
</feature>
<dbReference type="Gene3D" id="2.60.40.10">
    <property type="entry name" value="Immunoglobulins"/>
    <property type="match status" value="3"/>
</dbReference>
<evidence type="ECO:0000259" key="5">
    <source>
        <dbReference type="PROSITE" id="PS50853"/>
    </source>
</evidence>
<keyword evidence="7" id="KW-1185">Reference proteome</keyword>
<dbReference type="InterPro" id="IPR036116">
    <property type="entry name" value="FN3_sf"/>
</dbReference>
<feature type="compositionally biased region" description="Basic and acidic residues" evidence="2">
    <location>
        <begin position="420"/>
        <end position="432"/>
    </location>
</feature>
<evidence type="ECO:0000256" key="2">
    <source>
        <dbReference type="SAM" id="MobiDB-lite"/>
    </source>
</evidence>
<feature type="domain" description="Fibronectin type-III" evidence="5">
    <location>
        <begin position="235"/>
        <end position="339"/>
    </location>
</feature>
<dbReference type="InterPro" id="IPR003961">
    <property type="entry name" value="FN3_dom"/>
</dbReference>
<dbReference type="SMART" id="SM00409">
    <property type="entry name" value="IG"/>
    <property type="match status" value="1"/>
</dbReference>
<reference evidence="6 7" key="1">
    <citation type="journal article" date="2024" name="BMC Genomics">
        <title>Genome assembly of redclaw crayfish (Cherax quadricarinatus) provides insights into its immune adaptation and hypoxia tolerance.</title>
        <authorList>
            <person name="Liu Z."/>
            <person name="Zheng J."/>
            <person name="Li H."/>
            <person name="Fang K."/>
            <person name="Wang S."/>
            <person name="He J."/>
            <person name="Zhou D."/>
            <person name="Weng S."/>
            <person name="Chi M."/>
            <person name="Gu Z."/>
            <person name="He J."/>
            <person name="Li F."/>
            <person name="Wang M."/>
        </authorList>
    </citation>
    <scope>NUCLEOTIDE SEQUENCE [LARGE SCALE GENOMIC DNA]</scope>
    <source>
        <strain evidence="6">ZL_2023a</strain>
    </source>
</reference>
<dbReference type="GO" id="GO:0031430">
    <property type="term" value="C:M band"/>
    <property type="evidence" value="ECO:0007669"/>
    <property type="project" value="TreeGrafter"/>
</dbReference>
<keyword evidence="1" id="KW-0677">Repeat</keyword>
<feature type="domain" description="Ig-like" evidence="4">
    <location>
        <begin position="37"/>
        <end position="127"/>
    </location>
</feature>
<dbReference type="PANTHER" id="PTHR13817">
    <property type="entry name" value="TITIN"/>
    <property type="match status" value="1"/>
</dbReference>
<dbReference type="SUPFAM" id="SSF49265">
    <property type="entry name" value="Fibronectin type III"/>
    <property type="match status" value="1"/>
</dbReference>
<dbReference type="InterPro" id="IPR013783">
    <property type="entry name" value="Ig-like_fold"/>
</dbReference>
<evidence type="ECO:0000313" key="7">
    <source>
        <dbReference type="Proteomes" id="UP001445076"/>
    </source>
</evidence>
<dbReference type="CDD" id="cd00063">
    <property type="entry name" value="FN3"/>
    <property type="match status" value="2"/>
</dbReference>
<dbReference type="InterPro" id="IPR050964">
    <property type="entry name" value="Striated_Muscle_Regulatory"/>
</dbReference>
<name>A0AAW0XGR1_CHEQU</name>
<feature type="transmembrane region" description="Helical" evidence="3">
    <location>
        <begin position="377"/>
        <end position="397"/>
    </location>
</feature>
<feature type="region of interest" description="Disordered" evidence="2">
    <location>
        <begin position="340"/>
        <end position="368"/>
    </location>
</feature>
<dbReference type="InterPro" id="IPR003599">
    <property type="entry name" value="Ig_sub"/>
</dbReference>
<dbReference type="AlphaFoldDB" id="A0AAW0XGR1"/>
<dbReference type="SMART" id="SM00060">
    <property type="entry name" value="FN3"/>
    <property type="match status" value="2"/>
</dbReference>
<dbReference type="Pfam" id="PF00041">
    <property type="entry name" value="fn3"/>
    <property type="match status" value="2"/>
</dbReference>
<proteinExistence type="predicted"/>
<feature type="region of interest" description="Disordered" evidence="2">
    <location>
        <begin position="418"/>
        <end position="556"/>
    </location>
</feature>
<feature type="compositionally biased region" description="Basic and acidic residues" evidence="2">
    <location>
        <begin position="488"/>
        <end position="509"/>
    </location>
</feature>
<gene>
    <name evidence="6" type="ORF">OTU49_003745</name>
</gene>
<feature type="compositionally biased region" description="Low complexity" evidence="2">
    <location>
        <begin position="547"/>
        <end position="556"/>
    </location>
</feature>
<evidence type="ECO:0000313" key="6">
    <source>
        <dbReference type="EMBL" id="KAK8738931.1"/>
    </source>
</evidence>
<dbReference type="Proteomes" id="UP001445076">
    <property type="component" value="Unassembled WGS sequence"/>
</dbReference>
<dbReference type="EMBL" id="JARKIK010000038">
    <property type="protein sequence ID" value="KAK8738931.1"/>
    <property type="molecule type" value="Genomic_DNA"/>
</dbReference>
<dbReference type="PANTHER" id="PTHR13817:SF172">
    <property type="entry name" value="IG-LIKE DOMAIN-CONTAINING PROTEIN"/>
    <property type="match status" value="1"/>
</dbReference>